<organism evidence="2 3">
    <name type="scientific">Stutzerimonas zhaodongensis</name>
    <dbReference type="NCBI Taxonomy" id="1176257"/>
    <lineage>
        <taxon>Bacteria</taxon>
        <taxon>Pseudomonadati</taxon>
        <taxon>Pseudomonadota</taxon>
        <taxon>Gammaproteobacteria</taxon>
        <taxon>Pseudomonadales</taxon>
        <taxon>Pseudomonadaceae</taxon>
        <taxon>Stutzerimonas</taxon>
    </lineage>
</organism>
<dbReference type="RefSeq" id="WP_128119647.1">
    <property type="nucleotide sequence ID" value="NZ_CP076683.1"/>
</dbReference>
<sequence length="119" mass="13384">MSAHIRPVQVWRGERLLVELQVFRAFSPWQRARGLLGRPSPGALQGHWLQPCNAVHSWFMGYAIDLLFLDASGRVIKQVEALQPWRMAACRHARSVIELAAGEARRLSIEEGDLCLSAP</sequence>
<protein>
    <submittedName>
        <fullName evidence="2">DUF192 domain-containing protein</fullName>
    </submittedName>
</protein>
<evidence type="ECO:0000313" key="3">
    <source>
        <dbReference type="Proteomes" id="UP000252554"/>
    </source>
</evidence>
<accession>A0A365PWV8</accession>
<evidence type="ECO:0000313" key="1">
    <source>
        <dbReference type="EMBL" id="QWV17660.1"/>
    </source>
</evidence>
<dbReference type="Proteomes" id="UP000252554">
    <property type="component" value="Unassembled WGS sequence"/>
</dbReference>
<gene>
    <name evidence="2" type="ORF">DQ403_06255</name>
    <name evidence="1" type="ORF">KQ248_02870</name>
</gene>
<dbReference type="AlphaFoldDB" id="A0A365PWV8"/>
<evidence type="ECO:0000313" key="2">
    <source>
        <dbReference type="EMBL" id="RBA60312.1"/>
    </source>
</evidence>
<dbReference type="Gene3D" id="2.60.120.1140">
    <property type="entry name" value="Protein of unknown function DUF192"/>
    <property type="match status" value="1"/>
</dbReference>
<evidence type="ECO:0000313" key="4">
    <source>
        <dbReference type="Proteomes" id="UP000683436"/>
    </source>
</evidence>
<proteinExistence type="predicted"/>
<dbReference type="EMBL" id="CP076683">
    <property type="protein sequence ID" value="QWV17660.1"/>
    <property type="molecule type" value="Genomic_DNA"/>
</dbReference>
<dbReference type="Proteomes" id="UP000683436">
    <property type="component" value="Chromosome"/>
</dbReference>
<reference evidence="2 3" key="1">
    <citation type="submission" date="2018-06" db="EMBL/GenBank/DDBJ databases">
        <title>Whole genome sequencing of four bacterial strains from South Shetland trench revealing bio-synthetic gene clusters.</title>
        <authorList>
            <person name="Abdel-Mageed W.M."/>
            <person name="Lehri B."/>
            <person name="Jarmusch S.A."/>
            <person name="Miranda K."/>
            <person name="Goodfellow M."/>
            <person name="Jaspars M."/>
            <person name="Karlyshev A.V."/>
        </authorList>
    </citation>
    <scope>NUCLEOTIDE SEQUENCE [LARGE SCALE GENOMIC DNA]</scope>
    <source>
        <strain evidence="2 3">SST2</strain>
    </source>
</reference>
<dbReference type="InterPro" id="IPR003795">
    <property type="entry name" value="DUF192"/>
</dbReference>
<reference evidence="1 4" key="2">
    <citation type="submission" date="2021-06" db="EMBL/GenBank/DDBJ databases">
        <title>Microbial metabolic specificity influences pelagic lipid remineralization.</title>
        <authorList>
            <person name="Behrendt L."/>
            <person name="Hunter J.E."/>
            <person name="Alcolombri U."/>
            <person name="Smriga S."/>
            <person name="Mincer T."/>
            <person name="Lowenstein D.P."/>
            <person name="Peaudecerf F.J."/>
            <person name="Fernandez V.I."/>
            <person name="Fredricks H."/>
            <person name="Almblad H."/>
            <person name="Harrison J.J."/>
            <person name="Stocker R."/>
            <person name="Van Mooy B.A.S."/>
        </authorList>
    </citation>
    <scope>NUCLEOTIDE SEQUENCE [LARGE SCALE GENOMIC DNA]</scope>
    <source>
        <strain evidence="1 4">A252</strain>
    </source>
</reference>
<keyword evidence="4" id="KW-1185">Reference proteome</keyword>
<dbReference type="Pfam" id="PF02643">
    <property type="entry name" value="DUF192"/>
    <property type="match status" value="1"/>
</dbReference>
<dbReference type="InterPro" id="IPR038695">
    <property type="entry name" value="Saro_0823-like_sf"/>
</dbReference>
<name>A0A365PWV8_9GAMM</name>
<dbReference type="EMBL" id="QNTV01000003">
    <property type="protein sequence ID" value="RBA60312.1"/>
    <property type="molecule type" value="Genomic_DNA"/>
</dbReference>